<dbReference type="GO" id="GO:0080120">
    <property type="term" value="P:CAAX-box protein maturation"/>
    <property type="evidence" value="ECO:0007669"/>
    <property type="project" value="UniProtKB-ARBA"/>
</dbReference>
<evidence type="ECO:0000259" key="3">
    <source>
        <dbReference type="Pfam" id="PF02517"/>
    </source>
</evidence>
<feature type="transmembrane region" description="Helical" evidence="2">
    <location>
        <begin position="12"/>
        <end position="29"/>
    </location>
</feature>
<dbReference type="AlphaFoldDB" id="K9B5H2"/>
<feature type="transmembrane region" description="Helical" evidence="2">
    <location>
        <begin position="150"/>
        <end position="166"/>
    </location>
</feature>
<reference evidence="4 5" key="1">
    <citation type="journal article" date="2013" name="Genome Announc.">
        <title>Genome Sequence of Staphylococcus massiliensis Strain S46, Isolated from the Surface of Healthy Human Skin.</title>
        <authorList>
            <person name="Srivastav R."/>
            <person name="Singh A."/>
            <person name="Jangir P.K."/>
            <person name="Kumari C."/>
            <person name="Muduli S."/>
            <person name="Sharma R."/>
        </authorList>
    </citation>
    <scope>NUCLEOTIDE SEQUENCE [LARGE SCALE GENOMIC DNA]</scope>
    <source>
        <strain evidence="4 5">S46</strain>
    </source>
</reference>
<protein>
    <recommendedName>
        <fullName evidence="3">CAAX prenyl protease 2/Lysostaphin resistance protein A-like domain-containing protein</fullName>
    </recommendedName>
</protein>
<feature type="transmembrane region" description="Helical" evidence="2">
    <location>
        <begin position="203"/>
        <end position="221"/>
    </location>
</feature>
<evidence type="ECO:0000313" key="5">
    <source>
        <dbReference type="Proteomes" id="UP000009885"/>
    </source>
</evidence>
<evidence type="ECO:0000256" key="1">
    <source>
        <dbReference type="SAM" id="MobiDB-lite"/>
    </source>
</evidence>
<comment type="caution">
    <text evidence="4">The sequence shown here is derived from an EMBL/GenBank/DDBJ whole genome shotgun (WGS) entry which is preliminary data.</text>
</comment>
<sequence length="317" mass="36783">MTKKRISGFQWAMTIFVFFVITFGLPLILKDFQDLITTKKFVFSILSFAPFIASLICILVFKHKRIQLGDLKLGINLKVIERLLLAILLPLIIFIIGMVLSNTYADSFILLQAKDLSVPLWQLFLGQLATAFLLEFGFRSYLQHIVEQKVYTFIASIIVGVIYALWFTVTSFGLTFAMYNFLFYFAFSLIAGELIRGTKGRTIYIATVFHTLMAIGQIFFFSEETGELFSIKLLSLTTLAGALIYIIINMLIRLFKYGKNKAKQRRARGSYDESLNTDYQHKRTYDTDELDETDRYDYSNRRSEAHYQDRYDKREEP</sequence>
<accession>K9B5H2</accession>
<evidence type="ECO:0000256" key="2">
    <source>
        <dbReference type="SAM" id="Phobius"/>
    </source>
</evidence>
<evidence type="ECO:0000313" key="4">
    <source>
        <dbReference type="EMBL" id="EKU49010.1"/>
    </source>
</evidence>
<feature type="transmembrane region" description="Helical" evidence="2">
    <location>
        <begin position="82"/>
        <end position="100"/>
    </location>
</feature>
<dbReference type="PATRIC" id="fig|1229783.3.peg.882"/>
<dbReference type="STRING" id="1229783.C273_04375"/>
<feature type="transmembrane region" description="Helical" evidence="2">
    <location>
        <begin position="120"/>
        <end position="138"/>
    </location>
</feature>
<dbReference type="InterPro" id="IPR003675">
    <property type="entry name" value="Rce1/LyrA-like_dom"/>
</dbReference>
<dbReference type="GO" id="GO:0004175">
    <property type="term" value="F:endopeptidase activity"/>
    <property type="evidence" value="ECO:0007669"/>
    <property type="project" value="UniProtKB-ARBA"/>
</dbReference>
<keyword evidence="2" id="KW-0812">Transmembrane</keyword>
<dbReference type="Pfam" id="PF02517">
    <property type="entry name" value="Rce1-like"/>
    <property type="match status" value="1"/>
</dbReference>
<dbReference type="OrthoDB" id="2413325at2"/>
<dbReference type="EMBL" id="AMSQ01000005">
    <property type="protein sequence ID" value="EKU49010.1"/>
    <property type="molecule type" value="Genomic_DNA"/>
</dbReference>
<feature type="region of interest" description="Disordered" evidence="1">
    <location>
        <begin position="282"/>
        <end position="317"/>
    </location>
</feature>
<gene>
    <name evidence="4" type="ORF">C273_04375</name>
</gene>
<organism evidence="4 5">
    <name type="scientific">Staphylococcus massiliensis S46</name>
    <dbReference type="NCBI Taxonomy" id="1229783"/>
    <lineage>
        <taxon>Bacteria</taxon>
        <taxon>Bacillati</taxon>
        <taxon>Bacillota</taxon>
        <taxon>Bacilli</taxon>
        <taxon>Bacillales</taxon>
        <taxon>Staphylococcaceae</taxon>
        <taxon>Staphylococcus</taxon>
    </lineage>
</organism>
<proteinExistence type="predicted"/>
<name>K9B5H2_9STAP</name>
<keyword evidence="2" id="KW-1133">Transmembrane helix</keyword>
<keyword evidence="5" id="KW-1185">Reference proteome</keyword>
<dbReference type="Proteomes" id="UP000009885">
    <property type="component" value="Unassembled WGS sequence"/>
</dbReference>
<dbReference type="RefSeq" id="WP_009382901.1">
    <property type="nucleotide sequence ID" value="NZ_AMSQ01000005.1"/>
</dbReference>
<feature type="transmembrane region" description="Helical" evidence="2">
    <location>
        <begin position="41"/>
        <end position="61"/>
    </location>
</feature>
<dbReference type="eggNOG" id="COG1266">
    <property type="taxonomic scope" value="Bacteria"/>
</dbReference>
<feature type="domain" description="CAAX prenyl protease 2/Lysostaphin resistance protein A-like" evidence="3">
    <location>
        <begin position="119"/>
        <end position="213"/>
    </location>
</feature>
<feature type="transmembrane region" description="Helical" evidence="2">
    <location>
        <begin position="233"/>
        <end position="255"/>
    </location>
</feature>
<feature type="compositionally biased region" description="Basic and acidic residues" evidence="1">
    <location>
        <begin position="293"/>
        <end position="317"/>
    </location>
</feature>
<feature type="transmembrane region" description="Helical" evidence="2">
    <location>
        <begin position="172"/>
        <end position="191"/>
    </location>
</feature>
<keyword evidence="2" id="KW-0472">Membrane</keyword>